<name>A0AAE3FWF3_9EURY</name>
<comment type="similarity">
    <text evidence="1">Belongs to the NAD(P)-dependent epimerase/dehydratase family.</text>
</comment>
<dbReference type="EMBL" id="JAKRVX010000001">
    <property type="protein sequence ID" value="MCL9815914.1"/>
    <property type="molecule type" value="Genomic_DNA"/>
</dbReference>
<evidence type="ECO:0000256" key="1">
    <source>
        <dbReference type="ARBA" id="ARBA00007637"/>
    </source>
</evidence>
<dbReference type="Pfam" id="PF01370">
    <property type="entry name" value="Epimerase"/>
    <property type="match status" value="1"/>
</dbReference>
<reference evidence="3" key="2">
    <citation type="submission" date="2022-02" db="EMBL/GenBank/DDBJ databases">
        <authorList>
            <person name="Elcheninov A.G."/>
            <person name="Sorokin D.Y."/>
            <person name="Kublanov I.V."/>
        </authorList>
    </citation>
    <scope>NUCLEOTIDE SEQUENCE</scope>
    <source>
        <strain evidence="3">AArc-St2</strain>
    </source>
</reference>
<accession>A0AAE3FWF3</accession>
<dbReference type="AlphaFoldDB" id="A0AAE3FWF3"/>
<comment type="caution">
    <text evidence="3">The sequence shown here is derived from an EMBL/GenBank/DDBJ whole genome shotgun (WGS) entry which is preliminary data.</text>
</comment>
<dbReference type="Proteomes" id="UP001203207">
    <property type="component" value="Unassembled WGS sequence"/>
</dbReference>
<feature type="domain" description="NAD-dependent epimerase/dehydratase" evidence="2">
    <location>
        <begin position="4"/>
        <end position="180"/>
    </location>
</feature>
<dbReference type="Gene3D" id="3.40.50.720">
    <property type="entry name" value="NAD(P)-binding Rossmann-like Domain"/>
    <property type="match status" value="1"/>
</dbReference>
<evidence type="ECO:0000313" key="4">
    <source>
        <dbReference type="Proteomes" id="UP001203207"/>
    </source>
</evidence>
<sequence length="301" mass="33219">METVVVTGGLGRSGAWIVDRLASTYQVVCVDRTHPGFEVSPAPNVDFRAVDLTDRGQTYDLIGEIAPEYVVHWAAHPSPTRHSGGEVYETNTIAAYNVLTAAGRIGADIINASSESVYGYAFGRDGQYPQSVPITEGAQCLPEDPYGTGKVVAEEIAQMVVRQAEVSAISLRPSWIQYPGEYHCRTGEQLTDVQTGDGNFWSYIDVRDVAAAVAVSIECIAEYEQPVHEPVHVMALENYFDRPTIELFTECFDAVPDESTLENDACVFSMEKADRLLDWQPHHSWREAADEVVDPPQLYIT</sequence>
<gene>
    <name evidence="3" type="ORF">AArcSt2_03065</name>
</gene>
<dbReference type="RefSeq" id="WP_174652567.1">
    <property type="nucleotide sequence ID" value="NZ_JAKRVX010000001.1"/>
</dbReference>
<dbReference type="InterPro" id="IPR001509">
    <property type="entry name" value="Epimerase_deHydtase"/>
</dbReference>
<dbReference type="SUPFAM" id="SSF51735">
    <property type="entry name" value="NAD(P)-binding Rossmann-fold domains"/>
    <property type="match status" value="1"/>
</dbReference>
<dbReference type="InterPro" id="IPR036291">
    <property type="entry name" value="NAD(P)-bd_dom_sf"/>
</dbReference>
<organism evidence="3 4">
    <name type="scientific">Natronocalculus amylovorans</name>
    <dbReference type="NCBI Taxonomy" id="2917812"/>
    <lineage>
        <taxon>Archaea</taxon>
        <taxon>Methanobacteriati</taxon>
        <taxon>Methanobacteriota</taxon>
        <taxon>Stenosarchaea group</taxon>
        <taxon>Halobacteria</taxon>
        <taxon>Halobacteriales</taxon>
        <taxon>Haloferacaceae</taxon>
        <taxon>Natronocalculus</taxon>
    </lineage>
</organism>
<evidence type="ECO:0000259" key="2">
    <source>
        <dbReference type="Pfam" id="PF01370"/>
    </source>
</evidence>
<proteinExistence type="inferred from homology"/>
<dbReference type="PANTHER" id="PTHR43000">
    <property type="entry name" value="DTDP-D-GLUCOSE 4,6-DEHYDRATASE-RELATED"/>
    <property type="match status" value="1"/>
</dbReference>
<reference evidence="3" key="1">
    <citation type="journal article" date="2022" name="Syst. Appl. Microbiol.">
        <title>Natronocalculus amylovorans gen. nov., sp. nov., and Natranaeroarchaeum aerophilus sp. nov., dominant culturable amylolytic natronoarchaea from hypersaline soda lakes in southwestern Siberia.</title>
        <authorList>
            <person name="Sorokin D.Y."/>
            <person name="Elcheninov A.G."/>
            <person name="Khizhniak T.V."/>
            <person name="Koenen M."/>
            <person name="Bale N.J."/>
            <person name="Damste J.S.S."/>
            <person name="Kublanov I.V."/>
        </authorList>
    </citation>
    <scope>NUCLEOTIDE SEQUENCE</scope>
    <source>
        <strain evidence="3">AArc-St2</strain>
    </source>
</reference>
<evidence type="ECO:0000313" key="3">
    <source>
        <dbReference type="EMBL" id="MCL9815914.1"/>
    </source>
</evidence>
<protein>
    <submittedName>
        <fullName evidence="3">NAD(P)-dependent oxidoreductase</fullName>
    </submittedName>
</protein>
<keyword evidence="4" id="KW-1185">Reference proteome</keyword>